<evidence type="ECO:0000256" key="3">
    <source>
        <dbReference type="ARBA" id="ARBA00022566"/>
    </source>
</evidence>
<dbReference type="CDD" id="cd00038">
    <property type="entry name" value="CAP_ED"/>
    <property type="match status" value="2"/>
</dbReference>
<accession>A0A813TNX7</accession>
<keyword evidence="5 7" id="KW-0547">Nucleotide-binding</keyword>
<feature type="compositionally biased region" description="Basic and acidic residues" evidence="8">
    <location>
        <begin position="163"/>
        <end position="176"/>
    </location>
</feature>
<evidence type="ECO:0000256" key="6">
    <source>
        <dbReference type="ARBA" id="ARBA00023149"/>
    </source>
</evidence>
<feature type="compositionally biased region" description="Polar residues" evidence="8">
    <location>
        <begin position="100"/>
        <end position="125"/>
    </location>
</feature>
<dbReference type="PROSITE" id="PS50042">
    <property type="entry name" value="CNMP_BINDING_3"/>
    <property type="match status" value="2"/>
</dbReference>
<feature type="binding site" evidence="7">
    <location>
        <position position="418"/>
    </location>
    <ligand>
        <name>3',5'-cyclic AMP</name>
        <dbReference type="ChEBI" id="CHEBI:58165"/>
        <label>2</label>
    </ligand>
</feature>
<dbReference type="EMBL" id="CAJNOR010000140">
    <property type="protein sequence ID" value="CAF0814413.1"/>
    <property type="molecule type" value="Genomic_DNA"/>
</dbReference>
<dbReference type="PROSITE" id="PS00889">
    <property type="entry name" value="CNMP_BINDING_2"/>
    <property type="match status" value="1"/>
</dbReference>
<evidence type="ECO:0000313" key="10">
    <source>
        <dbReference type="EMBL" id="CAF0814413.1"/>
    </source>
</evidence>
<sequence>MTQIEIPRELPTILKNFTLSVLRTKPRDIIDHAVDYFTQLQRQQKQLVADDNSISSSPPPPPASSSNPSEQVRLQHQTSNHNVISSEDVPNTETDRATSEQKTSMTTADIVNSTNLSMDRTSSGSTEDKSDHGNRSSEEEQEEEDDDDDEKNNTVDDLADEEEMRRHYVKKNENRRVSVAAERYNPEDDADSDSEQSHHYPKTPEQRQRLKDAVCHNLLFRTLEAKQIDQVLNAMWEKSVKQGETIIQQGDGGDNFYVIDSGVYEIYVSKQEDLSNPFKVGEYNQTGSFGELALMYNQPRSATIIASTDGILWVMGRQTFRKLVLKHAFRKRQLYENFLRDLTILQSLTDYERSNVADALIPVEYTENEVIIKQGDEGNRMFFIEDGECDIYMNEKFHKRLSKGDYFGELALLNHEPRSATVIAASSKVKLASLEVESFERLLGPCMDLIHRNTSKYLK</sequence>
<evidence type="ECO:0000256" key="8">
    <source>
        <dbReference type="SAM" id="MobiDB-lite"/>
    </source>
</evidence>
<keyword evidence="4" id="KW-0677">Repeat</keyword>
<dbReference type="GO" id="GO:0005952">
    <property type="term" value="C:cAMP-dependent protein kinase complex"/>
    <property type="evidence" value="ECO:0007669"/>
    <property type="project" value="InterPro"/>
</dbReference>
<dbReference type="Proteomes" id="UP000663828">
    <property type="component" value="Unassembled WGS sequence"/>
</dbReference>
<keyword evidence="3 7" id="KW-0116">cAMP-binding</keyword>
<feature type="compositionally biased region" description="Acidic residues" evidence="8">
    <location>
        <begin position="139"/>
        <end position="150"/>
    </location>
</feature>
<dbReference type="InterPro" id="IPR014710">
    <property type="entry name" value="RmlC-like_jellyroll"/>
</dbReference>
<dbReference type="GO" id="GO:0005829">
    <property type="term" value="C:cytosol"/>
    <property type="evidence" value="ECO:0007669"/>
    <property type="project" value="TreeGrafter"/>
</dbReference>
<dbReference type="AlphaFoldDB" id="A0A813TNX7"/>
<evidence type="ECO:0000256" key="7">
    <source>
        <dbReference type="PIRSR" id="PIRSR000548-1"/>
    </source>
</evidence>
<dbReference type="InterPro" id="IPR018490">
    <property type="entry name" value="cNMP-bd_dom_sf"/>
</dbReference>
<dbReference type="InterPro" id="IPR003117">
    <property type="entry name" value="cAMP_dep_PK_reg_su_I/II_a/b"/>
</dbReference>
<gene>
    <name evidence="10" type="ORF">XAT740_LOCUS3635</name>
</gene>
<dbReference type="InterPro" id="IPR050503">
    <property type="entry name" value="cAMP-dep_PK_reg_su-like"/>
</dbReference>
<evidence type="ECO:0000256" key="1">
    <source>
        <dbReference type="ARBA" id="ARBA00005753"/>
    </source>
</evidence>
<keyword evidence="2" id="KW-0597">Phosphoprotein</keyword>
<feature type="binding site" evidence="7">
    <location>
        <position position="300"/>
    </location>
    <ligand>
        <name>3',5'-cyclic AMP</name>
        <dbReference type="ChEBI" id="CHEBI:58165"/>
        <label>1</label>
    </ligand>
</feature>
<dbReference type="FunFam" id="2.60.120.10:FF:000006">
    <property type="entry name" value="cAMP-dependent protein kinase type I-alpha regulatory subunit"/>
    <property type="match status" value="1"/>
</dbReference>
<feature type="binding site" evidence="7">
    <location>
        <position position="409"/>
    </location>
    <ligand>
        <name>3',5'-cyclic AMP</name>
        <dbReference type="ChEBI" id="CHEBI:58165"/>
        <label>2</label>
    </ligand>
</feature>
<dbReference type="Gene3D" id="2.60.120.10">
    <property type="entry name" value="Jelly Rolls"/>
    <property type="match status" value="2"/>
</dbReference>
<feature type="compositionally biased region" description="Basic and acidic residues" evidence="8">
    <location>
        <begin position="195"/>
        <end position="208"/>
    </location>
</feature>
<dbReference type="GO" id="GO:0030552">
    <property type="term" value="F:cAMP binding"/>
    <property type="evidence" value="ECO:0007669"/>
    <property type="project" value="UniProtKB-KW"/>
</dbReference>
<feature type="binding site" evidence="7">
    <location>
        <position position="291"/>
    </location>
    <ligand>
        <name>3',5'-cyclic AMP</name>
        <dbReference type="ChEBI" id="CHEBI:58165"/>
        <label>1</label>
    </ligand>
</feature>
<dbReference type="PANTHER" id="PTHR11635:SF152">
    <property type="entry name" value="CAMP-DEPENDENT PROTEIN KINASE TYPE I REGULATORY SUBUNIT-RELATED"/>
    <property type="match status" value="1"/>
</dbReference>
<feature type="compositionally biased region" description="Basic and acidic residues" evidence="8">
    <location>
        <begin position="126"/>
        <end position="138"/>
    </location>
</feature>
<feature type="region of interest" description="Disordered" evidence="8">
    <location>
        <begin position="44"/>
        <end position="208"/>
    </location>
</feature>
<comment type="similarity">
    <text evidence="1">Belongs to the cAMP-dependent kinase regulatory chain family.</text>
</comment>
<dbReference type="Pfam" id="PF00027">
    <property type="entry name" value="cNMP_binding"/>
    <property type="match status" value="2"/>
</dbReference>
<evidence type="ECO:0000256" key="4">
    <source>
        <dbReference type="ARBA" id="ARBA00022737"/>
    </source>
</evidence>
<dbReference type="PIRSF" id="PIRSF000548">
    <property type="entry name" value="PK_regulatory"/>
    <property type="match status" value="1"/>
</dbReference>
<comment type="caution">
    <text evidence="10">The sequence shown here is derived from an EMBL/GenBank/DDBJ whole genome shotgun (WGS) entry which is preliminary data.</text>
</comment>
<proteinExistence type="inferred from homology"/>
<name>A0A813TNX7_ADIRI</name>
<dbReference type="Gene3D" id="1.20.890.10">
    <property type="entry name" value="cAMP-dependent protein kinase regulatory subunit, dimerization-anchoring domain"/>
    <property type="match status" value="1"/>
</dbReference>
<dbReference type="InterPro" id="IPR012198">
    <property type="entry name" value="cAMP_dep_PK_reg_su"/>
</dbReference>
<feature type="domain" description="Cyclic nucleotide-binding" evidence="9">
    <location>
        <begin position="219"/>
        <end position="341"/>
    </location>
</feature>
<dbReference type="PROSITE" id="PS00888">
    <property type="entry name" value="CNMP_BINDING_1"/>
    <property type="match status" value="2"/>
</dbReference>
<dbReference type="InterPro" id="IPR000595">
    <property type="entry name" value="cNMP-bd_dom"/>
</dbReference>
<organism evidence="10 11">
    <name type="scientific">Adineta ricciae</name>
    <name type="common">Rotifer</name>
    <dbReference type="NCBI Taxonomy" id="249248"/>
    <lineage>
        <taxon>Eukaryota</taxon>
        <taxon>Metazoa</taxon>
        <taxon>Spiralia</taxon>
        <taxon>Gnathifera</taxon>
        <taxon>Rotifera</taxon>
        <taxon>Eurotatoria</taxon>
        <taxon>Bdelloidea</taxon>
        <taxon>Adinetida</taxon>
        <taxon>Adinetidae</taxon>
        <taxon>Adineta</taxon>
    </lineage>
</organism>
<dbReference type="SUPFAM" id="SSF47391">
    <property type="entry name" value="Dimerization-anchoring domain of cAMP-dependent PK regulatory subunit"/>
    <property type="match status" value="1"/>
</dbReference>
<evidence type="ECO:0000256" key="2">
    <source>
        <dbReference type="ARBA" id="ARBA00022553"/>
    </source>
</evidence>
<evidence type="ECO:0000256" key="5">
    <source>
        <dbReference type="ARBA" id="ARBA00022741"/>
    </source>
</evidence>
<dbReference type="SMART" id="SM00100">
    <property type="entry name" value="cNMP"/>
    <property type="match status" value="2"/>
</dbReference>
<keyword evidence="11" id="KW-1185">Reference proteome</keyword>
<evidence type="ECO:0000259" key="9">
    <source>
        <dbReference type="PROSITE" id="PS50042"/>
    </source>
</evidence>
<feature type="domain" description="Cyclic nucleotide-binding" evidence="9">
    <location>
        <begin position="344"/>
        <end position="459"/>
    </location>
</feature>
<dbReference type="PANTHER" id="PTHR11635">
    <property type="entry name" value="CAMP-DEPENDENT PROTEIN KINASE REGULATORY CHAIN"/>
    <property type="match status" value="1"/>
</dbReference>
<dbReference type="GO" id="GO:0004862">
    <property type="term" value="F:cAMP-dependent protein kinase inhibitor activity"/>
    <property type="evidence" value="ECO:0007669"/>
    <property type="project" value="TreeGrafter"/>
</dbReference>
<evidence type="ECO:0000313" key="11">
    <source>
        <dbReference type="Proteomes" id="UP000663828"/>
    </source>
</evidence>
<dbReference type="PRINTS" id="PR00103">
    <property type="entry name" value="CAMPKINASE"/>
</dbReference>
<dbReference type="GO" id="GO:0034236">
    <property type="term" value="F:protein kinase A catalytic subunit binding"/>
    <property type="evidence" value="ECO:0007669"/>
    <property type="project" value="TreeGrafter"/>
</dbReference>
<keyword evidence="6 7" id="KW-0114">cAMP</keyword>
<dbReference type="SMART" id="SM00394">
    <property type="entry name" value="RIIa"/>
    <property type="match status" value="1"/>
</dbReference>
<feature type="compositionally biased region" description="Polar residues" evidence="8">
    <location>
        <begin position="70"/>
        <end position="92"/>
    </location>
</feature>
<dbReference type="SUPFAM" id="SSF51206">
    <property type="entry name" value="cAMP-binding domain-like"/>
    <property type="match status" value="2"/>
</dbReference>
<dbReference type="InterPro" id="IPR018488">
    <property type="entry name" value="cNMP-bd_CS"/>
</dbReference>
<reference evidence="10" key="1">
    <citation type="submission" date="2021-02" db="EMBL/GenBank/DDBJ databases">
        <authorList>
            <person name="Nowell W R."/>
        </authorList>
    </citation>
    <scope>NUCLEOTIDE SEQUENCE</scope>
</reference>
<dbReference type="FunFam" id="2.60.120.10:FF:000017">
    <property type="entry name" value="cAMP-dependent protein kinase type II regulatory subunit"/>
    <property type="match status" value="1"/>
</dbReference>
<protein>
    <recommendedName>
        <fullName evidence="9">Cyclic nucleotide-binding domain-containing protein</fullName>
    </recommendedName>
</protein>